<evidence type="ECO:0000313" key="1">
    <source>
        <dbReference type="EMBL" id="ADV61733.1"/>
    </source>
</evidence>
<dbReference type="KEGG" id="ipa:Isop_1146"/>
<dbReference type="STRING" id="575540.Isop_1146"/>
<organism evidence="1 2">
    <name type="scientific">Isosphaera pallida (strain ATCC 43644 / DSM 9630 / IS1B)</name>
    <dbReference type="NCBI Taxonomy" id="575540"/>
    <lineage>
        <taxon>Bacteria</taxon>
        <taxon>Pseudomonadati</taxon>
        <taxon>Planctomycetota</taxon>
        <taxon>Planctomycetia</taxon>
        <taxon>Isosphaerales</taxon>
        <taxon>Isosphaeraceae</taxon>
        <taxon>Isosphaera</taxon>
    </lineage>
</organism>
<dbReference type="EMBL" id="CP002353">
    <property type="protein sequence ID" value="ADV61733.1"/>
    <property type="molecule type" value="Genomic_DNA"/>
</dbReference>
<proteinExistence type="predicted"/>
<sequence length="74" mass="8311">MNHRAANEGGDGRFQWMRIDHPCLCGVLLVLVVSVQFNSNQWIRGYPCIHSVAAVGQPGQHWSQQDEQDARAHS</sequence>
<dbReference type="AlphaFoldDB" id="E8R5I4"/>
<gene>
    <name evidence="1" type="ordered locus">Isop_1146</name>
</gene>
<keyword evidence="2" id="KW-1185">Reference proteome</keyword>
<protein>
    <submittedName>
        <fullName evidence="1">Uncharacterized protein</fullName>
    </submittedName>
</protein>
<evidence type="ECO:0000313" key="2">
    <source>
        <dbReference type="Proteomes" id="UP000008631"/>
    </source>
</evidence>
<name>E8R5I4_ISOPI</name>
<dbReference type="HOGENOM" id="CLU_2682865_0_0_0"/>
<reference key="1">
    <citation type="submission" date="2010-11" db="EMBL/GenBank/DDBJ databases">
        <title>The complete sequence of chromosome of Isophaera pallida ATCC 43644.</title>
        <authorList>
            <consortium name="US DOE Joint Genome Institute (JGI-PGF)"/>
            <person name="Lucas S."/>
            <person name="Copeland A."/>
            <person name="Lapidus A."/>
            <person name="Bruce D."/>
            <person name="Goodwin L."/>
            <person name="Pitluck S."/>
            <person name="Kyrpides N."/>
            <person name="Mavromatis K."/>
            <person name="Pagani I."/>
            <person name="Ivanova N."/>
            <person name="Saunders E."/>
            <person name="Brettin T."/>
            <person name="Detter J.C."/>
            <person name="Han C."/>
            <person name="Tapia R."/>
            <person name="Land M."/>
            <person name="Hauser L."/>
            <person name="Markowitz V."/>
            <person name="Cheng J.-F."/>
            <person name="Hugenholtz P."/>
            <person name="Woyke T."/>
            <person name="Wu D."/>
            <person name="Eisen J.A."/>
        </authorList>
    </citation>
    <scope>NUCLEOTIDE SEQUENCE</scope>
    <source>
        <strain>ATCC 43644</strain>
    </source>
</reference>
<reference evidence="1 2" key="2">
    <citation type="journal article" date="2011" name="Stand. Genomic Sci.">
        <title>Complete genome sequence of Isosphaera pallida type strain (IS1B).</title>
        <authorList>
            <consortium name="US DOE Joint Genome Institute (JGI-PGF)"/>
            <person name="Goker M."/>
            <person name="Cleland D."/>
            <person name="Saunders E."/>
            <person name="Lapidus A."/>
            <person name="Nolan M."/>
            <person name="Lucas S."/>
            <person name="Hammon N."/>
            <person name="Deshpande S."/>
            <person name="Cheng J.F."/>
            <person name="Tapia R."/>
            <person name="Han C."/>
            <person name="Goodwin L."/>
            <person name="Pitluck S."/>
            <person name="Liolios K."/>
            <person name="Pagani I."/>
            <person name="Ivanova N."/>
            <person name="Mavromatis K."/>
            <person name="Pati A."/>
            <person name="Chen A."/>
            <person name="Palaniappan K."/>
            <person name="Land M."/>
            <person name="Hauser L."/>
            <person name="Chang Y.J."/>
            <person name="Jeffries C.D."/>
            <person name="Detter J.C."/>
            <person name="Beck B."/>
            <person name="Woyke T."/>
            <person name="Bristow J."/>
            <person name="Eisen J.A."/>
            <person name="Markowitz V."/>
            <person name="Hugenholtz P."/>
            <person name="Kyrpides N.C."/>
            <person name="Klenk H.P."/>
        </authorList>
    </citation>
    <scope>NUCLEOTIDE SEQUENCE [LARGE SCALE GENOMIC DNA]</scope>
    <source>
        <strain evidence="2">ATCC 43644 / DSM 9630 / IS1B</strain>
    </source>
</reference>
<accession>E8R5I4</accession>
<dbReference type="InParanoid" id="E8R5I4"/>
<dbReference type="Proteomes" id="UP000008631">
    <property type="component" value="Chromosome"/>
</dbReference>